<protein>
    <submittedName>
        <fullName evidence="1">Uncharacterized protein</fullName>
    </submittedName>
</protein>
<proteinExistence type="predicted"/>
<sequence>MFACKPQGHGNGLQRVNSRELRGSVLYTDCECNRRNGLQHDCPRHQCAGTRQCCAVEPWPDCELGRYYREKWCRQALLRTKGPPKTLCIPPDFDLAPKYLEDEKKVKPMTKKEKQECFERAVKRCAYTEDVKVNGRTPKRCFELAAMKAAKEAEKVGN</sequence>
<dbReference type="Proteomes" id="UP001239111">
    <property type="component" value="Chromosome 3"/>
</dbReference>
<evidence type="ECO:0000313" key="2">
    <source>
        <dbReference type="Proteomes" id="UP001239111"/>
    </source>
</evidence>
<organism evidence="1 2">
    <name type="scientific">Eretmocerus hayati</name>
    <dbReference type="NCBI Taxonomy" id="131215"/>
    <lineage>
        <taxon>Eukaryota</taxon>
        <taxon>Metazoa</taxon>
        <taxon>Ecdysozoa</taxon>
        <taxon>Arthropoda</taxon>
        <taxon>Hexapoda</taxon>
        <taxon>Insecta</taxon>
        <taxon>Pterygota</taxon>
        <taxon>Neoptera</taxon>
        <taxon>Endopterygota</taxon>
        <taxon>Hymenoptera</taxon>
        <taxon>Apocrita</taxon>
        <taxon>Proctotrupomorpha</taxon>
        <taxon>Chalcidoidea</taxon>
        <taxon>Aphelinidae</taxon>
        <taxon>Aphelininae</taxon>
        <taxon>Eretmocerus</taxon>
    </lineage>
</organism>
<keyword evidence="2" id="KW-1185">Reference proteome</keyword>
<comment type="caution">
    <text evidence="1">The sequence shown here is derived from an EMBL/GenBank/DDBJ whole genome shotgun (WGS) entry which is preliminary data.</text>
</comment>
<reference evidence="1" key="1">
    <citation type="submission" date="2023-04" db="EMBL/GenBank/DDBJ databases">
        <title>A chromosome-level genome assembly of the parasitoid wasp Eretmocerus hayati.</title>
        <authorList>
            <person name="Zhong Y."/>
            <person name="Liu S."/>
            <person name="Liu Y."/>
        </authorList>
    </citation>
    <scope>NUCLEOTIDE SEQUENCE</scope>
    <source>
        <strain evidence="1">ZJU_SS_LIU_2023</strain>
    </source>
</reference>
<name>A0ACC2NP52_9HYME</name>
<dbReference type="EMBL" id="CM056743">
    <property type="protein sequence ID" value="KAJ8673029.1"/>
    <property type="molecule type" value="Genomic_DNA"/>
</dbReference>
<evidence type="ECO:0000313" key="1">
    <source>
        <dbReference type="EMBL" id="KAJ8673029.1"/>
    </source>
</evidence>
<gene>
    <name evidence="1" type="ORF">QAD02_004290</name>
</gene>
<accession>A0ACC2NP52</accession>